<dbReference type="EMBL" id="QWEG01000008">
    <property type="protein sequence ID" value="RHW39139.1"/>
    <property type="molecule type" value="Genomic_DNA"/>
</dbReference>
<accession>A0A417YT36</accession>
<feature type="domain" description="DUF4179" evidence="5">
    <location>
        <begin position="87"/>
        <end position="169"/>
    </location>
</feature>
<dbReference type="InterPro" id="IPR041916">
    <property type="entry name" value="Anti_sigma_zinc_sf"/>
</dbReference>
<dbReference type="Pfam" id="PF13490">
    <property type="entry name" value="zf-HC2"/>
    <property type="match status" value="1"/>
</dbReference>
<dbReference type="AlphaFoldDB" id="A0A417YT36"/>
<dbReference type="Gene3D" id="2.60.40.1630">
    <property type="entry name" value="bacillus anthracis domain"/>
    <property type="match status" value="1"/>
</dbReference>
<dbReference type="OrthoDB" id="2937128at2"/>
<comment type="similarity">
    <text evidence="1">Belongs to the zinc-associated anti-sigma factor (ZAS) superfamily. Anti-sigma-W factor family.</text>
</comment>
<evidence type="ECO:0000256" key="3">
    <source>
        <dbReference type="SAM" id="Phobius"/>
    </source>
</evidence>
<organism evidence="6 7">
    <name type="scientific">Neobacillus notoginsengisoli</name>
    <dbReference type="NCBI Taxonomy" id="1578198"/>
    <lineage>
        <taxon>Bacteria</taxon>
        <taxon>Bacillati</taxon>
        <taxon>Bacillota</taxon>
        <taxon>Bacilli</taxon>
        <taxon>Bacillales</taxon>
        <taxon>Bacillaceae</taxon>
        <taxon>Neobacillus</taxon>
    </lineage>
</organism>
<dbReference type="RefSeq" id="WP_118921517.1">
    <property type="nucleotide sequence ID" value="NZ_QWEG01000008.1"/>
</dbReference>
<evidence type="ECO:0000313" key="7">
    <source>
        <dbReference type="Proteomes" id="UP000284416"/>
    </source>
</evidence>
<evidence type="ECO:0000313" key="6">
    <source>
        <dbReference type="EMBL" id="RHW39139.1"/>
    </source>
</evidence>
<dbReference type="Proteomes" id="UP000284416">
    <property type="component" value="Unassembled WGS sequence"/>
</dbReference>
<proteinExistence type="inferred from homology"/>
<evidence type="ECO:0000256" key="2">
    <source>
        <dbReference type="ARBA" id="ARBA00024438"/>
    </source>
</evidence>
<feature type="transmembrane region" description="Helical" evidence="3">
    <location>
        <begin position="84"/>
        <end position="105"/>
    </location>
</feature>
<name>A0A417YT36_9BACI</name>
<comment type="caution">
    <text evidence="6">The sequence shown here is derived from an EMBL/GenBank/DDBJ whole genome shotgun (WGS) entry which is preliminary data.</text>
</comment>
<keyword evidence="3" id="KW-0812">Transmembrane</keyword>
<protein>
    <recommendedName>
        <fullName evidence="2">Anti-sigma-W factor RsiW</fullName>
    </recommendedName>
</protein>
<keyword evidence="3" id="KW-1133">Transmembrane helix</keyword>
<evidence type="ECO:0000259" key="5">
    <source>
        <dbReference type="Pfam" id="PF13786"/>
    </source>
</evidence>
<reference evidence="6 7" key="1">
    <citation type="journal article" date="2017" name="Int. J. Syst. Evol. Microbiol.">
        <title>Bacillus notoginsengisoli sp. nov., a novel bacterium isolated from the rhizosphere of Panax notoginseng.</title>
        <authorList>
            <person name="Zhang M.Y."/>
            <person name="Cheng J."/>
            <person name="Cai Y."/>
            <person name="Zhang T.Y."/>
            <person name="Wu Y.Y."/>
            <person name="Manikprabhu D."/>
            <person name="Li W.J."/>
            <person name="Zhang Y.X."/>
        </authorList>
    </citation>
    <scope>NUCLEOTIDE SEQUENCE [LARGE SCALE GENOMIC DNA]</scope>
    <source>
        <strain evidence="6 7">JCM 30743</strain>
    </source>
</reference>
<dbReference type="Pfam" id="PF13786">
    <property type="entry name" value="DUF4179"/>
    <property type="match status" value="1"/>
</dbReference>
<evidence type="ECO:0000259" key="4">
    <source>
        <dbReference type="Pfam" id="PF13490"/>
    </source>
</evidence>
<gene>
    <name evidence="6" type="ORF">D1B31_13870</name>
</gene>
<sequence>MICNDAKDLFFDYLDGTLDSITQTLLEAHFAKCPDCQAEMAELEKIDVALKKEAETIVMPKNFMSNVRNKVNMTHRKKKKILKLNSLLAGAAALFLTFFVGTAVANGGFATLTDWWKNLSQNEDEQMKGIIEEGLGEELNLTEEQNGVKIKIKSVAADDIQTLIYYEVENAASSKKFQIKYSDGITFGDMERHWRDEDGTMESPVRSQLNLYSNQEGVYKGKLALAPLKNDQGTLDITVGQLEEVVTDPSTFSEVGEEAHEPEQIEGSWSFKIPVKKYPAIEHKLNVKAEVDGNPIVFEKLTIAPTATLLKYRYRDNQSAKTLENILIDSIEANGKLAKSDLFGGITYSGSEGAGWVTEQASFGSLYLENPTAVKINIGSLHYAIEDEKKISLGENMQLPLTFTYQNNNITIEKMEIGAQTKIVMTEELPADRTYEMLRYDFLGNNGNVSAGAQIDGYFIDKHGTKYKVSDYMLRTDELKEPKFFSTQHRIELTESEKNQSFIPEALQIEGYTQTQYINKKIKIKLK</sequence>
<dbReference type="InterPro" id="IPR027383">
    <property type="entry name" value="Znf_put"/>
</dbReference>
<keyword evidence="3" id="KW-0472">Membrane</keyword>
<evidence type="ECO:0000256" key="1">
    <source>
        <dbReference type="ARBA" id="ARBA00024353"/>
    </source>
</evidence>
<feature type="domain" description="Putative zinc-finger" evidence="4">
    <location>
        <begin position="3"/>
        <end position="37"/>
    </location>
</feature>
<dbReference type="InterPro" id="IPR025436">
    <property type="entry name" value="DUF4179"/>
</dbReference>
<dbReference type="Gene3D" id="1.10.10.1320">
    <property type="entry name" value="Anti-sigma factor, zinc-finger domain"/>
    <property type="match status" value="1"/>
</dbReference>
<keyword evidence="7" id="KW-1185">Reference proteome</keyword>